<dbReference type="PANTHER" id="PTHR43569">
    <property type="entry name" value="AMIDOHYDROLASE"/>
    <property type="match status" value="1"/>
</dbReference>
<sequence length="378" mass="41585">MSSLDGVVRGIVDAHLHQWNPRSTPWAANRLSRLYRFVPAFGDRVFPMVVSQADREYVLTPSTVARVYEPMQYLADTAPVVSTAGVRVDTVVHMESHWRGDEAAGRIESPAGRSAVEETRYVTTLPFGADSLPQLGAIVAHADPRAERFAELIDEHAALTDRLRGIRWITTRHPDPKIRNGADTDGILSSSAFLKGFAEVADRRLVFDAFVYSHQLYDVVTLAREYPEVIIVVDHIGAPVGVFGPVGARTGATAGARADIMRLWRERMVTLAAYPNVMVKLSGLGLPILGYGRERWGNVGSRATLTEMIGPLVDHVLTHFGADRVMFGSNFPIDKPNVSFDMIVGSLVDLIAPLGGDYALRKAFRDNALRVYRINPPS</sequence>
<dbReference type="GO" id="GO:0016787">
    <property type="term" value="F:hydrolase activity"/>
    <property type="evidence" value="ECO:0007669"/>
    <property type="project" value="UniProtKB-KW"/>
</dbReference>
<name>A0A6L7GU89_9ACTN</name>
<evidence type="ECO:0000259" key="2">
    <source>
        <dbReference type="Pfam" id="PF04909"/>
    </source>
</evidence>
<keyword evidence="3" id="KW-0378">Hydrolase</keyword>
<comment type="caution">
    <text evidence="3">The sequence shown here is derived from an EMBL/GenBank/DDBJ whole genome shotgun (WGS) entry which is preliminary data.</text>
</comment>
<evidence type="ECO:0000313" key="3">
    <source>
        <dbReference type="EMBL" id="MXP23569.1"/>
    </source>
</evidence>
<dbReference type="RefSeq" id="WP_160903770.1">
    <property type="nucleotide sequence ID" value="NZ_CP102850.1"/>
</dbReference>
<comment type="similarity">
    <text evidence="1">Belongs to the metallo-dependent hydrolases superfamily.</text>
</comment>
<gene>
    <name evidence="3" type="ORF">GIY30_19705</name>
</gene>
<dbReference type="Pfam" id="PF04909">
    <property type="entry name" value="Amidohydro_2"/>
    <property type="match status" value="1"/>
</dbReference>
<dbReference type="InterPro" id="IPR006680">
    <property type="entry name" value="Amidohydro-rel"/>
</dbReference>
<proteinExistence type="inferred from homology"/>
<dbReference type="Gene3D" id="3.20.20.140">
    <property type="entry name" value="Metal-dependent hydrolases"/>
    <property type="match status" value="1"/>
</dbReference>
<dbReference type="PANTHER" id="PTHR43569:SF1">
    <property type="entry name" value="BLL3371 PROTEIN"/>
    <property type="match status" value="1"/>
</dbReference>
<dbReference type="InterPro" id="IPR032466">
    <property type="entry name" value="Metal_Hydrolase"/>
</dbReference>
<dbReference type="SUPFAM" id="SSF51556">
    <property type="entry name" value="Metallo-dependent hydrolases"/>
    <property type="match status" value="1"/>
</dbReference>
<accession>A0A6L7GU89</accession>
<dbReference type="AlphaFoldDB" id="A0A6L7GU89"/>
<evidence type="ECO:0000256" key="1">
    <source>
        <dbReference type="ARBA" id="ARBA00038310"/>
    </source>
</evidence>
<keyword evidence="4" id="KW-1185">Reference proteome</keyword>
<dbReference type="InterPro" id="IPR052350">
    <property type="entry name" value="Metallo-dep_Lactonases"/>
</dbReference>
<evidence type="ECO:0000313" key="4">
    <source>
        <dbReference type="Proteomes" id="UP000475545"/>
    </source>
</evidence>
<dbReference type="Proteomes" id="UP000475545">
    <property type="component" value="Unassembled WGS sequence"/>
</dbReference>
<organism evidence="3 4">
    <name type="scientific">Gordonia mangrovi</name>
    <dbReference type="NCBI Taxonomy" id="2665643"/>
    <lineage>
        <taxon>Bacteria</taxon>
        <taxon>Bacillati</taxon>
        <taxon>Actinomycetota</taxon>
        <taxon>Actinomycetes</taxon>
        <taxon>Mycobacteriales</taxon>
        <taxon>Gordoniaceae</taxon>
        <taxon>Gordonia</taxon>
    </lineage>
</organism>
<feature type="domain" description="Amidohydrolase-related" evidence="2">
    <location>
        <begin position="136"/>
        <end position="374"/>
    </location>
</feature>
<reference evidence="3 4" key="1">
    <citation type="submission" date="2019-11" db="EMBL/GenBank/DDBJ databases">
        <title>Gordonia sp. nov., a novel actinobacterium isolated from mangrove soil in Hainan.</title>
        <authorList>
            <person name="Huang X."/>
            <person name="Xie Y."/>
            <person name="Chu X."/>
            <person name="Xiao K."/>
        </authorList>
    </citation>
    <scope>NUCLEOTIDE SEQUENCE [LARGE SCALE GENOMIC DNA]</scope>
    <source>
        <strain evidence="3 4">HNM0687</strain>
    </source>
</reference>
<dbReference type="EMBL" id="WMBR01000006">
    <property type="protein sequence ID" value="MXP23569.1"/>
    <property type="molecule type" value="Genomic_DNA"/>
</dbReference>
<protein>
    <submittedName>
        <fullName evidence="3">Amidohydrolase family protein</fullName>
    </submittedName>
</protein>